<feature type="non-terminal residue" evidence="2">
    <location>
        <position position="110"/>
    </location>
</feature>
<sequence length="110" mass="12147">MVAVAEALARSPEQAEAFLRLAESHGRPRYQMPQQGLRSLGFLDRFSQQFVDRLALELQPVAWFKGQVVMRQRTECELFCILVSGKVALEIDGAAIGELEGPSALGEMAL</sequence>
<dbReference type="InterPro" id="IPR014710">
    <property type="entry name" value="RmlC-like_jellyroll"/>
</dbReference>
<dbReference type="InterPro" id="IPR000595">
    <property type="entry name" value="cNMP-bd_dom"/>
</dbReference>
<accession>A0ABN9WNJ3</accession>
<dbReference type="SUPFAM" id="SSF51206">
    <property type="entry name" value="cAMP-binding domain-like"/>
    <property type="match status" value="1"/>
</dbReference>
<reference evidence="2" key="1">
    <citation type="submission" date="2023-10" db="EMBL/GenBank/DDBJ databases">
        <authorList>
            <person name="Chen Y."/>
            <person name="Shah S."/>
            <person name="Dougan E. K."/>
            <person name="Thang M."/>
            <person name="Chan C."/>
        </authorList>
    </citation>
    <scope>NUCLEOTIDE SEQUENCE [LARGE SCALE GENOMIC DNA]</scope>
</reference>
<keyword evidence="3" id="KW-1185">Reference proteome</keyword>
<name>A0ABN9WNJ3_9DINO</name>
<dbReference type="Proteomes" id="UP001189429">
    <property type="component" value="Unassembled WGS sequence"/>
</dbReference>
<dbReference type="InterPro" id="IPR018490">
    <property type="entry name" value="cNMP-bd_dom_sf"/>
</dbReference>
<evidence type="ECO:0000313" key="2">
    <source>
        <dbReference type="EMBL" id="CAK0888205.1"/>
    </source>
</evidence>
<proteinExistence type="predicted"/>
<feature type="domain" description="Cyclic nucleotide-binding" evidence="1">
    <location>
        <begin position="42"/>
        <end position="110"/>
    </location>
</feature>
<evidence type="ECO:0000313" key="3">
    <source>
        <dbReference type="Proteomes" id="UP001189429"/>
    </source>
</evidence>
<comment type="caution">
    <text evidence="2">The sequence shown here is derived from an EMBL/GenBank/DDBJ whole genome shotgun (WGS) entry which is preliminary data.</text>
</comment>
<organism evidence="2 3">
    <name type="scientific">Prorocentrum cordatum</name>
    <dbReference type="NCBI Taxonomy" id="2364126"/>
    <lineage>
        <taxon>Eukaryota</taxon>
        <taxon>Sar</taxon>
        <taxon>Alveolata</taxon>
        <taxon>Dinophyceae</taxon>
        <taxon>Prorocentrales</taxon>
        <taxon>Prorocentraceae</taxon>
        <taxon>Prorocentrum</taxon>
    </lineage>
</organism>
<gene>
    <name evidence="2" type="ORF">PCOR1329_LOCUS69030</name>
</gene>
<dbReference type="Gene3D" id="2.60.120.10">
    <property type="entry name" value="Jelly Rolls"/>
    <property type="match status" value="1"/>
</dbReference>
<evidence type="ECO:0000259" key="1">
    <source>
        <dbReference type="PROSITE" id="PS50042"/>
    </source>
</evidence>
<dbReference type="EMBL" id="CAUYUJ010019041">
    <property type="protein sequence ID" value="CAK0888205.1"/>
    <property type="molecule type" value="Genomic_DNA"/>
</dbReference>
<protein>
    <recommendedName>
        <fullName evidence="1">Cyclic nucleotide-binding domain-containing protein</fullName>
    </recommendedName>
</protein>
<dbReference type="PROSITE" id="PS50042">
    <property type="entry name" value="CNMP_BINDING_3"/>
    <property type="match status" value="1"/>
</dbReference>